<keyword evidence="6" id="KW-0812">Transmembrane</keyword>
<organism evidence="9 10">
    <name type="scientific">Mucilaginibacter oryzae</name>
    <dbReference type="NCBI Taxonomy" id="468058"/>
    <lineage>
        <taxon>Bacteria</taxon>
        <taxon>Pseudomonadati</taxon>
        <taxon>Bacteroidota</taxon>
        <taxon>Sphingobacteriia</taxon>
        <taxon>Sphingobacteriales</taxon>
        <taxon>Sphingobacteriaceae</taxon>
        <taxon>Mucilaginibacter</taxon>
    </lineage>
</organism>
<evidence type="ECO:0000256" key="3">
    <source>
        <dbReference type="ARBA" id="ARBA00022553"/>
    </source>
</evidence>
<dbReference type="Pfam" id="PF00072">
    <property type="entry name" value="Response_reg"/>
    <property type="match status" value="1"/>
</dbReference>
<dbReference type="InterPro" id="IPR005467">
    <property type="entry name" value="His_kinase_dom"/>
</dbReference>
<feature type="transmembrane region" description="Helical" evidence="6">
    <location>
        <begin position="274"/>
        <end position="295"/>
    </location>
</feature>
<keyword evidence="6" id="KW-1133">Transmembrane helix</keyword>
<dbReference type="SMART" id="SM00388">
    <property type="entry name" value="HisKA"/>
    <property type="match status" value="1"/>
</dbReference>
<feature type="transmembrane region" description="Helical" evidence="6">
    <location>
        <begin position="328"/>
        <end position="347"/>
    </location>
</feature>
<dbReference type="AlphaFoldDB" id="A0A316HFA7"/>
<dbReference type="Gene3D" id="3.30.565.10">
    <property type="entry name" value="Histidine kinase-like ATPase, C-terminal domain"/>
    <property type="match status" value="1"/>
</dbReference>
<dbReference type="SUPFAM" id="SSF49785">
    <property type="entry name" value="Galactose-binding domain-like"/>
    <property type="match status" value="1"/>
</dbReference>
<dbReference type="InterPro" id="IPR003661">
    <property type="entry name" value="HisK_dim/P_dom"/>
</dbReference>
<feature type="transmembrane region" description="Helical" evidence="6">
    <location>
        <begin position="211"/>
        <end position="230"/>
    </location>
</feature>
<dbReference type="CDD" id="cd17546">
    <property type="entry name" value="REC_hyHK_CKI1_RcsC-like"/>
    <property type="match status" value="1"/>
</dbReference>
<feature type="transmembrane region" description="Helical" evidence="6">
    <location>
        <begin position="386"/>
        <end position="406"/>
    </location>
</feature>
<dbReference type="PROSITE" id="PS50109">
    <property type="entry name" value="HIS_KIN"/>
    <property type="match status" value="1"/>
</dbReference>
<dbReference type="Pfam" id="PF02518">
    <property type="entry name" value="HATPase_c"/>
    <property type="match status" value="1"/>
</dbReference>
<dbReference type="InterPro" id="IPR011006">
    <property type="entry name" value="CheY-like_superfamily"/>
</dbReference>
<dbReference type="PROSITE" id="PS50110">
    <property type="entry name" value="RESPONSE_REGULATORY"/>
    <property type="match status" value="1"/>
</dbReference>
<dbReference type="InterPro" id="IPR008979">
    <property type="entry name" value="Galactose-bd-like_sf"/>
</dbReference>
<accession>A0A316HFA7</accession>
<evidence type="ECO:0000256" key="4">
    <source>
        <dbReference type="ARBA" id="ARBA00023012"/>
    </source>
</evidence>
<keyword evidence="3 5" id="KW-0597">Phosphoprotein</keyword>
<dbReference type="Pfam" id="PF07695">
    <property type="entry name" value="7TMR-DISM_7TM"/>
    <property type="match status" value="1"/>
</dbReference>
<comment type="catalytic activity">
    <reaction evidence="1">
        <text>ATP + protein L-histidine = ADP + protein N-phospho-L-histidine.</text>
        <dbReference type="EC" id="2.7.13.3"/>
    </reaction>
</comment>
<protein>
    <recommendedName>
        <fullName evidence="2">histidine kinase</fullName>
        <ecNumber evidence="2">2.7.13.3</ecNumber>
    </recommendedName>
</protein>
<evidence type="ECO:0000256" key="5">
    <source>
        <dbReference type="PROSITE-ProRule" id="PRU00169"/>
    </source>
</evidence>
<feature type="modified residue" description="4-aspartylphosphate" evidence="5">
    <location>
        <position position="728"/>
    </location>
</feature>
<dbReference type="Gene3D" id="3.40.50.2300">
    <property type="match status" value="1"/>
</dbReference>
<evidence type="ECO:0000313" key="10">
    <source>
        <dbReference type="Proteomes" id="UP000245678"/>
    </source>
</evidence>
<keyword evidence="9" id="KW-0418">Kinase</keyword>
<dbReference type="InterPro" id="IPR036097">
    <property type="entry name" value="HisK_dim/P_sf"/>
</dbReference>
<gene>
    <name evidence="9" type="ORF">LX99_01725</name>
</gene>
<dbReference type="EC" id="2.7.13.3" evidence="2"/>
<feature type="transmembrane region" description="Helical" evidence="6">
    <location>
        <begin position="359"/>
        <end position="380"/>
    </location>
</feature>
<feature type="transmembrane region" description="Helical" evidence="6">
    <location>
        <begin position="302"/>
        <end position="322"/>
    </location>
</feature>
<feature type="domain" description="Response regulatory" evidence="8">
    <location>
        <begin position="679"/>
        <end position="793"/>
    </location>
</feature>
<dbReference type="SMART" id="SM00448">
    <property type="entry name" value="REC"/>
    <property type="match status" value="1"/>
</dbReference>
<evidence type="ECO:0000259" key="7">
    <source>
        <dbReference type="PROSITE" id="PS50109"/>
    </source>
</evidence>
<keyword evidence="6" id="KW-0472">Membrane</keyword>
<dbReference type="SUPFAM" id="SSF47384">
    <property type="entry name" value="Homodimeric domain of signal transducing histidine kinase"/>
    <property type="match status" value="1"/>
</dbReference>
<evidence type="ECO:0000256" key="2">
    <source>
        <dbReference type="ARBA" id="ARBA00012438"/>
    </source>
</evidence>
<dbReference type="EMBL" id="QGHA01000002">
    <property type="protein sequence ID" value="PWK79268.1"/>
    <property type="molecule type" value="Genomic_DNA"/>
</dbReference>
<dbReference type="InterPro" id="IPR036890">
    <property type="entry name" value="HATPase_C_sf"/>
</dbReference>
<dbReference type="SMART" id="SM00387">
    <property type="entry name" value="HATPase_c"/>
    <property type="match status" value="1"/>
</dbReference>
<dbReference type="InterPro" id="IPR001789">
    <property type="entry name" value="Sig_transdc_resp-reg_receiver"/>
</dbReference>
<dbReference type="PRINTS" id="PR00344">
    <property type="entry name" value="BCTRLSENSOR"/>
</dbReference>
<evidence type="ECO:0000259" key="8">
    <source>
        <dbReference type="PROSITE" id="PS50110"/>
    </source>
</evidence>
<dbReference type="SUPFAM" id="SSF55874">
    <property type="entry name" value="ATPase domain of HSP90 chaperone/DNA topoisomerase II/histidine kinase"/>
    <property type="match status" value="1"/>
</dbReference>
<dbReference type="PANTHER" id="PTHR45339">
    <property type="entry name" value="HYBRID SIGNAL TRANSDUCTION HISTIDINE KINASE J"/>
    <property type="match status" value="1"/>
</dbReference>
<feature type="domain" description="Histidine kinase" evidence="7">
    <location>
        <begin position="433"/>
        <end position="648"/>
    </location>
</feature>
<dbReference type="InterPro" id="IPR003594">
    <property type="entry name" value="HATPase_dom"/>
</dbReference>
<feature type="transmembrane region" description="Helical" evidence="6">
    <location>
        <begin position="237"/>
        <end position="254"/>
    </location>
</feature>
<dbReference type="GO" id="GO:0000155">
    <property type="term" value="F:phosphorelay sensor kinase activity"/>
    <property type="evidence" value="ECO:0007669"/>
    <property type="project" value="InterPro"/>
</dbReference>
<sequence>MLFSVLVKAMKIRWFVYLLFFNLSGLVIKPAGATNYVAAVHGVLDLRNHPVTSKIELRGYWQFYWNRLVSPNDTAGIKNRLLVEFPFKWNGFNRKGQELPPYGYATYLLTILLPRGSKDLSIAMPDVYCAYRLYVNDKECASNGQVSTSRTGFVPHWEYKAVDLPANIDTIRLTLQVANFVHSKGGVSKPIFIGPREVIALARYRAAAIDLLLTGCLIMGGLFFLGLYLLGSRDKAILLFALFSLVYSYRIIGTDNYVLHSLLPNISWYVTARIEYASLFLGIGLFGLYTLYLYPLDINKRIVAVVNSICALFALASLVLPPRFFTQLVNPFLVVMLFCLVYIPYVYSQAWRNQRPGSVYALWSALALMSVFGISLFHYWGLIPPLQIVSFLAYLTFFFLQSLVLAHRVSFVLKKAKADAEQGLKAKSEFLSTMSHEIRTPLNSVIGMSHLLLKNNPRPDQVEQLDVMLFSANNLLSIVNDVLDYNKIEAGKITLEYIEMDLAAIARNVVGGLQTNAHDKGIGLRLDLDKNLRHKVMGDPTRISQVVTNLVHNAIKFTPSGGVVLGIEVKEETETSVTLMVFVKDTGIGIPDAKQKLIFERFTQADSSISRSFGGTGLGLAISKKILELQDSSLQLISQEGVGSIFYFIKTFVKVAGEPQPAELKANTEDADKLLNGIHILLVDDNAMNVLVAQTYLKRWGAITQVAVNGQEALDLLDTSKHRLVLMDLQMPVMDGYEATKRIRANGIDIPVIALTANLPKDVEEDAIKVGFDDIVMKPFLPDELRGKVLYHVFKRRQG</sequence>
<dbReference type="Gene3D" id="1.10.287.130">
    <property type="match status" value="1"/>
</dbReference>
<dbReference type="FunFam" id="3.30.565.10:FF:000010">
    <property type="entry name" value="Sensor histidine kinase RcsC"/>
    <property type="match status" value="1"/>
</dbReference>
<comment type="caution">
    <text evidence="9">The sequence shown here is derived from an EMBL/GenBank/DDBJ whole genome shotgun (WGS) entry which is preliminary data.</text>
</comment>
<dbReference type="InterPro" id="IPR011623">
    <property type="entry name" value="7TMR_DISM_rcpt_extracell_dom1"/>
</dbReference>
<dbReference type="InterPro" id="IPR004358">
    <property type="entry name" value="Sig_transdc_His_kin-like_C"/>
</dbReference>
<keyword evidence="9" id="KW-0808">Transferase</keyword>
<keyword evidence="10" id="KW-1185">Reference proteome</keyword>
<dbReference type="Proteomes" id="UP000245678">
    <property type="component" value="Unassembled WGS sequence"/>
</dbReference>
<name>A0A316HFA7_9SPHI</name>
<proteinExistence type="predicted"/>
<dbReference type="CDD" id="cd00082">
    <property type="entry name" value="HisKA"/>
    <property type="match status" value="1"/>
</dbReference>
<reference evidence="9 10" key="1">
    <citation type="submission" date="2018-05" db="EMBL/GenBank/DDBJ databases">
        <title>Genomic Encyclopedia of Archaeal and Bacterial Type Strains, Phase II (KMG-II): from individual species to whole genera.</title>
        <authorList>
            <person name="Goeker M."/>
        </authorList>
    </citation>
    <scope>NUCLEOTIDE SEQUENCE [LARGE SCALE GENOMIC DNA]</scope>
    <source>
        <strain evidence="9 10">DSM 19975</strain>
    </source>
</reference>
<dbReference type="SUPFAM" id="SSF52172">
    <property type="entry name" value="CheY-like"/>
    <property type="match status" value="1"/>
</dbReference>
<evidence type="ECO:0000313" key="9">
    <source>
        <dbReference type="EMBL" id="PWK79268.1"/>
    </source>
</evidence>
<dbReference type="CDD" id="cd16922">
    <property type="entry name" value="HATPase_EvgS-ArcB-TorS-like"/>
    <property type="match status" value="1"/>
</dbReference>
<dbReference type="PANTHER" id="PTHR45339:SF1">
    <property type="entry name" value="HYBRID SIGNAL TRANSDUCTION HISTIDINE KINASE J"/>
    <property type="match status" value="1"/>
</dbReference>
<keyword evidence="4" id="KW-0902">Two-component regulatory system</keyword>
<evidence type="ECO:0000256" key="6">
    <source>
        <dbReference type="SAM" id="Phobius"/>
    </source>
</evidence>
<evidence type="ECO:0000256" key="1">
    <source>
        <dbReference type="ARBA" id="ARBA00000085"/>
    </source>
</evidence>
<dbReference type="Pfam" id="PF00512">
    <property type="entry name" value="HisKA"/>
    <property type="match status" value="1"/>
</dbReference>